<proteinExistence type="predicted"/>
<dbReference type="RefSeq" id="WP_095525390.1">
    <property type="nucleotide sequence ID" value="NZ_MDUX01000050.1"/>
</dbReference>
<dbReference type="AlphaFoldDB" id="A0A272EQ28"/>
<evidence type="ECO:0000313" key="1">
    <source>
        <dbReference type="EMBL" id="KAF7598399.1"/>
    </source>
</evidence>
<dbReference type="EMBL" id="NMRN01000046">
    <property type="protein sequence ID" value="PAS92146.1"/>
    <property type="molecule type" value="Genomic_DNA"/>
</dbReference>
<reference evidence="2 3" key="2">
    <citation type="submission" date="2017-07" db="EMBL/GenBank/DDBJ databases">
        <title>Candidatus Dactylopiibacterium carminicum, a nitrogen-fixing symbiont of the cochineal insect Dactylopius coccus and Dactylopius opuntiae (Hemiptera: Coccoidea: Dactylopiidae).</title>
        <authorList>
            <person name="Vera A."/>
        </authorList>
    </citation>
    <scope>NUCLEOTIDE SEQUENCE [LARGE SCALE GENOMIC DNA]</scope>
    <source>
        <strain evidence="2 3">NFDCM</strain>
    </source>
</reference>
<accession>A0A272EQ28</accession>
<gene>
    <name evidence="1" type="ORF">BGI27_13480</name>
    <name evidence="2" type="ORF">CGU29_12850</name>
</gene>
<organism evidence="2 3">
    <name type="scientific">Candidatus Dactylopiibacterium carminicum</name>
    <dbReference type="NCBI Taxonomy" id="857335"/>
    <lineage>
        <taxon>Bacteria</taxon>
        <taxon>Pseudomonadati</taxon>
        <taxon>Pseudomonadota</taxon>
        <taxon>Betaproteobacteria</taxon>
        <taxon>Rhodocyclales</taxon>
        <taxon>Rhodocyclaceae</taxon>
        <taxon>Candidatus Dactylopiibacterium</taxon>
    </lineage>
</organism>
<name>A0A272EQ28_9RHOO</name>
<dbReference type="Proteomes" id="UP000216107">
    <property type="component" value="Unassembled WGS sequence"/>
</dbReference>
<evidence type="ECO:0000313" key="4">
    <source>
        <dbReference type="Proteomes" id="UP000623509"/>
    </source>
</evidence>
<sequence length="100" mass="11685">MNRRNELRELEKQVLQLRADQYRLGLRESIKELHGGNIGLVGDEKLNTTEDWLARAADLAGLVLPWRWQRWLRLGQMTWRIAQRVNALTRKPTQTPPSSV</sequence>
<evidence type="ECO:0000313" key="2">
    <source>
        <dbReference type="EMBL" id="PAS92146.1"/>
    </source>
</evidence>
<comment type="caution">
    <text evidence="2">The sequence shown here is derived from an EMBL/GenBank/DDBJ whole genome shotgun (WGS) entry which is preliminary data.</text>
</comment>
<keyword evidence="4" id="KW-1185">Reference proteome</keyword>
<dbReference type="EMBL" id="MDUX01000050">
    <property type="protein sequence ID" value="KAF7598399.1"/>
    <property type="molecule type" value="Genomic_DNA"/>
</dbReference>
<reference evidence="1 4" key="1">
    <citation type="submission" date="2016-08" db="EMBL/GenBank/DDBJ databases">
        <title>Candidatus Dactylopiibacterium carminicum genome sequence.</title>
        <authorList>
            <person name="Ramirez-Puebla S.T."/>
            <person name="Ormeno-Orrillo E."/>
            <person name="Vera-Ponce De Leon A."/>
            <person name="Luis L."/>
            <person name="Sanchez-Flores A."/>
            <person name="Monica R."/>
            <person name="Martinez-Romero E."/>
        </authorList>
    </citation>
    <scope>NUCLEOTIDE SEQUENCE [LARGE SCALE GENOMIC DNA]</scope>
    <source>
        <strain evidence="1">END1</strain>
    </source>
</reference>
<protein>
    <submittedName>
        <fullName evidence="2">Uncharacterized protein</fullName>
    </submittedName>
</protein>
<evidence type="ECO:0000313" key="3">
    <source>
        <dbReference type="Proteomes" id="UP000216107"/>
    </source>
</evidence>
<dbReference type="Proteomes" id="UP000623509">
    <property type="component" value="Unassembled WGS sequence"/>
</dbReference>